<reference evidence="3" key="1">
    <citation type="submission" date="2017-05" db="EMBL/GenBank/DDBJ databases">
        <authorList>
            <person name="Song R."/>
            <person name="Chenine A.L."/>
            <person name="Ruprecht R.M."/>
        </authorList>
    </citation>
    <scope>NUCLEOTIDE SEQUENCE [LARGE SCALE GENOMIC DNA]</scope>
</reference>
<evidence type="ECO:0000313" key="3">
    <source>
        <dbReference type="Proteomes" id="UP000245764"/>
    </source>
</evidence>
<dbReference type="Proteomes" id="UP000245764">
    <property type="component" value="Chromosome 16"/>
</dbReference>
<sequence length="138" mass="15411">MIKEHHDSIADLVDVVIMSSTLKKAVKEIFEEISKTKSNLKRVLNMSESGAGQRVFPPRTSKNDEKFGLRLDKGEPVQGKPGFIRLNLQANSNAKNNTIREMAQKDSHRVLASIGIDTKQEANKENASKLRDQLIGKL</sequence>
<dbReference type="AlphaFoldDB" id="A0A2H1H956"/>
<name>A0A2H1H956_ZYMTR</name>
<evidence type="ECO:0000256" key="1">
    <source>
        <dbReference type="SAM" id="MobiDB-lite"/>
    </source>
</evidence>
<organism evidence="2 3">
    <name type="scientific">Zymoseptoria tritici ST99CH_1E4</name>
    <dbReference type="NCBI Taxonomy" id="1276532"/>
    <lineage>
        <taxon>Eukaryota</taxon>
        <taxon>Fungi</taxon>
        <taxon>Dikarya</taxon>
        <taxon>Ascomycota</taxon>
        <taxon>Pezizomycotina</taxon>
        <taxon>Dothideomycetes</taxon>
        <taxon>Dothideomycetidae</taxon>
        <taxon>Mycosphaerellales</taxon>
        <taxon>Mycosphaerellaceae</taxon>
        <taxon>Zymoseptoria</taxon>
    </lineage>
</organism>
<dbReference type="EMBL" id="LT854268">
    <property type="protein sequence ID" value="SMR62375.1"/>
    <property type="molecule type" value="Genomic_DNA"/>
</dbReference>
<accession>A0A2H1H956</accession>
<feature type="compositionally biased region" description="Basic and acidic residues" evidence="1">
    <location>
        <begin position="61"/>
        <end position="75"/>
    </location>
</feature>
<evidence type="ECO:0000313" key="2">
    <source>
        <dbReference type="EMBL" id="SMR62375.1"/>
    </source>
</evidence>
<feature type="region of interest" description="Disordered" evidence="1">
    <location>
        <begin position="49"/>
        <end position="78"/>
    </location>
</feature>
<proteinExistence type="predicted"/>
<gene>
    <name evidence="2" type="ORF">ZT1E4_G11689</name>
</gene>
<protein>
    <submittedName>
        <fullName evidence="2">Uncharacterized protein</fullName>
    </submittedName>
</protein>